<name>A0A8S3WHL7_PARAO</name>
<comment type="caution">
    <text evidence="1">The sequence shown here is derived from an EMBL/GenBank/DDBJ whole genome shotgun (WGS) entry which is preliminary data.</text>
</comment>
<proteinExistence type="predicted"/>
<dbReference type="EMBL" id="CAJQZP010000419">
    <property type="protein sequence ID" value="CAG4960552.1"/>
    <property type="molecule type" value="Genomic_DNA"/>
</dbReference>
<dbReference type="Proteomes" id="UP000691718">
    <property type="component" value="Unassembled WGS sequence"/>
</dbReference>
<reference evidence="1" key="1">
    <citation type="submission" date="2021-04" db="EMBL/GenBank/DDBJ databases">
        <authorList>
            <person name="Tunstrom K."/>
        </authorList>
    </citation>
    <scope>NUCLEOTIDE SEQUENCE</scope>
</reference>
<evidence type="ECO:0000313" key="1">
    <source>
        <dbReference type="EMBL" id="CAG4960552.1"/>
    </source>
</evidence>
<gene>
    <name evidence="1" type="ORF">PAPOLLO_LOCUS6367</name>
</gene>
<accession>A0A8S3WHL7</accession>
<sequence length="93" mass="11089">MKIEQQPKTKEILDKQLRRKNVTFFEIEEKEKGYDSLLSIVLDIINNTMKIPYHKWEIKHVNRMGKISGKVKPVVIIITTTSRRIEILQKKNR</sequence>
<evidence type="ECO:0000313" key="2">
    <source>
        <dbReference type="Proteomes" id="UP000691718"/>
    </source>
</evidence>
<dbReference type="OrthoDB" id="7437979at2759"/>
<keyword evidence="2" id="KW-1185">Reference proteome</keyword>
<protein>
    <submittedName>
        <fullName evidence="1">(apollo) hypothetical protein</fullName>
    </submittedName>
</protein>
<dbReference type="AlphaFoldDB" id="A0A8S3WHL7"/>
<organism evidence="1 2">
    <name type="scientific">Parnassius apollo</name>
    <name type="common">Apollo butterfly</name>
    <name type="synonym">Papilio apollo</name>
    <dbReference type="NCBI Taxonomy" id="110799"/>
    <lineage>
        <taxon>Eukaryota</taxon>
        <taxon>Metazoa</taxon>
        <taxon>Ecdysozoa</taxon>
        <taxon>Arthropoda</taxon>
        <taxon>Hexapoda</taxon>
        <taxon>Insecta</taxon>
        <taxon>Pterygota</taxon>
        <taxon>Neoptera</taxon>
        <taxon>Endopterygota</taxon>
        <taxon>Lepidoptera</taxon>
        <taxon>Glossata</taxon>
        <taxon>Ditrysia</taxon>
        <taxon>Papilionoidea</taxon>
        <taxon>Papilionidae</taxon>
        <taxon>Parnassiinae</taxon>
        <taxon>Parnassini</taxon>
        <taxon>Parnassius</taxon>
        <taxon>Parnassius</taxon>
    </lineage>
</organism>